<dbReference type="EMBL" id="BEZZ01151652">
    <property type="protein sequence ID" value="GCC45260.1"/>
    <property type="molecule type" value="Genomic_DNA"/>
</dbReference>
<organism evidence="1 2">
    <name type="scientific">Chiloscyllium punctatum</name>
    <name type="common">Brownbanded bambooshark</name>
    <name type="synonym">Hemiscyllium punctatum</name>
    <dbReference type="NCBI Taxonomy" id="137246"/>
    <lineage>
        <taxon>Eukaryota</taxon>
        <taxon>Metazoa</taxon>
        <taxon>Chordata</taxon>
        <taxon>Craniata</taxon>
        <taxon>Vertebrata</taxon>
        <taxon>Chondrichthyes</taxon>
        <taxon>Elasmobranchii</taxon>
        <taxon>Galeomorphii</taxon>
        <taxon>Galeoidea</taxon>
        <taxon>Orectolobiformes</taxon>
        <taxon>Hemiscylliidae</taxon>
        <taxon>Chiloscyllium</taxon>
    </lineage>
</organism>
<comment type="caution">
    <text evidence="1">The sequence shown here is derived from an EMBL/GenBank/DDBJ whole genome shotgun (WGS) entry which is preliminary data.</text>
</comment>
<evidence type="ECO:0000313" key="2">
    <source>
        <dbReference type="Proteomes" id="UP000287033"/>
    </source>
</evidence>
<dbReference type="Proteomes" id="UP000287033">
    <property type="component" value="Unassembled WGS sequence"/>
</dbReference>
<dbReference type="AlphaFoldDB" id="A0A401TRF4"/>
<sequence length="51" mass="5695">VYQVAAKQLVDRELELQAASTFLLSQLGPEHFSERLTHAFREASSSLYGIS</sequence>
<protein>
    <submittedName>
        <fullName evidence="1">Uncharacterized protein</fullName>
    </submittedName>
</protein>
<reference evidence="1 2" key="1">
    <citation type="journal article" date="2018" name="Nat. Ecol. Evol.">
        <title>Shark genomes provide insights into elasmobranch evolution and the origin of vertebrates.</title>
        <authorList>
            <person name="Hara Y"/>
            <person name="Yamaguchi K"/>
            <person name="Onimaru K"/>
            <person name="Kadota M"/>
            <person name="Koyanagi M"/>
            <person name="Keeley SD"/>
            <person name="Tatsumi K"/>
            <person name="Tanaka K"/>
            <person name="Motone F"/>
            <person name="Kageyama Y"/>
            <person name="Nozu R"/>
            <person name="Adachi N"/>
            <person name="Nishimura O"/>
            <person name="Nakagawa R"/>
            <person name="Tanegashima C"/>
            <person name="Kiyatake I"/>
            <person name="Matsumoto R"/>
            <person name="Murakumo K"/>
            <person name="Nishida K"/>
            <person name="Terakita A"/>
            <person name="Kuratani S"/>
            <person name="Sato K"/>
            <person name="Hyodo S Kuraku.S."/>
        </authorList>
    </citation>
    <scope>NUCLEOTIDE SEQUENCE [LARGE SCALE GENOMIC DNA]</scope>
</reference>
<accession>A0A401TRF4</accession>
<name>A0A401TRF4_CHIPU</name>
<evidence type="ECO:0000313" key="1">
    <source>
        <dbReference type="EMBL" id="GCC45260.1"/>
    </source>
</evidence>
<proteinExistence type="predicted"/>
<feature type="non-terminal residue" evidence="1">
    <location>
        <position position="1"/>
    </location>
</feature>
<gene>
    <name evidence="1" type="ORF">chiPu_0029228</name>
</gene>
<keyword evidence="2" id="KW-1185">Reference proteome</keyword>